<proteinExistence type="predicted"/>
<dbReference type="GO" id="GO:0032036">
    <property type="term" value="F:myosin heavy chain binding"/>
    <property type="evidence" value="ECO:0007669"/>
    <property type="project" value="TreeGrafter"/>
</dbReference>
<evidence type="ECO:0000313" key="5">
    <source>
        <dbReference type="RefSeq" id="XP_016976387.1"/>
    </source>
</evidence>
<evidence type="ECO:0000256" key="1">
    <source>
        <dbReference type="SAM" id="MobiDB-lite"/>
    </source>
</evidence>
<evidence type="ECO:0000313" key="3">
    <source>
        <dbReference type="EnsemblMetazoa" id="XP_016976387.1"/>
    </source>
</evidence>
<dbReference type="GO" id="GO:0016460">
    <property type="term" value="C:myosin II complex"/>
    <property type="evidence" value="ECO:0007669"/>
    <property type="project" value="TreeGrafter"/>
</dbReference>
<dbReference type="PANTHER" id="PTHR23048">
    <property type="entry name" value="MYOSIN LIGHT CHAIN 1, 3"/>
    <property type="match status" value="1"/>
</dbReference>
<feature type="domain" description="EF-hand" evidence="2">
    <location>
        <begin position="42"/>
        <end position="77"/>
    </location>
</feature>
<evidence type="ECO:0000313" key="4">
    <source>
        <dbReference type="Proteomes" id="UP001652680"/>
    </source>
</evidence>
<sequence>MSKAGNQPNSSSIHSSSSKAGFNQKRIGDMTAPTPRPKPEKRRILELHAIFLSHDSRGDNKISIRHLGDCLRVMGANPSEAMVNRHVRQLKAATLERISFDEVMTIYCSLGKHGGRSSPRKRQIEEEQFTSCLNLFDTDNSGFLSAVSILRILTQSGECMSKLEVDELLRGRINEQGMVNYKQLVHDIING</sequence>
<dbReference type="SUPFAM" id="SSF47473">
    <property type="entry name" value="EF-hand"/>
    <property type="match status" value="1"/>
</dbReference>
<dbReference type="InterPro" id="IPR011992">
    <property type="entry name" value="EF-hand-dom_pair"/>
</dbReference>
<dbReference type="GeneID" id="108042569"/>
<keyword evidence="4" id="KW-1185">Reference proteome</keyword>
<reference evidence="5" key="2">
    <citation type="submission" date="2025-04" db="UniProtKB">
        <authorList>
            <consortium name="RefSeq"/>
        </authorList>
    </citation>
    <scope>IDENTIFICATION</scope>
</reference>
<dbReference type="PROSITE" id="PS50222">
    <property type="entry name" value="EF_HAND_2"/>
    <property type="match status" value="2"/>
</dbReference>
<organism evidence="5">
    <name type="scientific">Drosophila rhopaloa</name>
    <name type="common">Fruit fly</name>
    <dbReference type="NCBI Taxonomy" id="1041015"/>
    <lineage>
        <taxon>Eukaryota</taxon>
        <taxon>Metazoa</taxon>
        <taxon>Ecdysozoa</taxon>
        <taxon>Arthropoda</taxon>
        <taxon>Hexapoda</taxon>
        <taxon>Insecta</taxon>
        <taxon>Pterygota</taxon>
        <taxon>Neoptera</taxon>
        <taxon>Endopterygota</taxon>
        <taxon>Diptera</taxon>
        <taxon>Brachycera</taxon>
        <taxon>Muscomorpha</taxon>
        <taxon>Ephydroidea</taxon>
        <taxon>Drosophilidae</taxon>
        <taxon>Drosophila</taxon>
        <taxon>Sophophora</taxon>
    </lineage>
</organism>
<dbReference type="FunFam" id="1.10.238.10:FF:000001">
    <property type="entry name" value="Calmodulin 1"/>
    <property type="match status" value="1"/>
</dbReference>
<dbReference type="EnsemblMetazoa" id="XM_017120898.1">
    <property type="protein sequence ID" value="XP_016976387.1"/>
    <property type="gene ID" value="LOC108042569"/>
</dbReference>
<dbReference type="InterPro" id="IPR050230">
    <property type="entry name" value="CALM/Myosin/TropC-like"/>
</dbReference>
<dbReference type="GO" id="GO:0005509">
    <property type="term" value="F:calcium ion binding"/>
    <property type="evidence" value="ECO:0007669"/>
    <property type="project" value="InterPro"/>
</dbReference>
<dbReference type="RefSeq" id="XP_016976387.1">
    <property type="nucleotide sequence ID" value="XM_017120898.1"/>
</dbReference>
<name>A0A6P4EDY4_DRORH</name>
<dbReference type="Gene3D" id="1.10.238.10">
    <property type="entry name" value="EF-hand"/>
    <property type="match status" value="2"/>
</dbReference>
<dbReference type="OrthoDB" id="5959761at2759"/>
<dbReference type="InterPro" id="IPR002048">
    <property type="entry name" value="EF_hand_dom"/>
</dbReference>
<dbReference type="PANTHER" id="PTHR23048:SF49">
    <property type="entry name" value="FI08416P-RELATED"/>
    <property type="match status" value="1"/>
</dbReference>
<reference evidence="3" key="3">
    <citation type="submission" date="2025-05" db="UniProtKB">
        <authorList>
            <consortium name="EnsemblMetazoa"/>
        </authorList>
    </citation>
    <scope>IDENTIFICATION</scope>
</reference>
<dbReference type="Proteomes" id="UP001652680">
    <property type="component" value="Unassembled WGS sequence"/>
</dbReference>
<gene>
    <name evidence="5" type="primary">LOC108042569</name>
    <name evidence="3" type="synonym">108042569</name>
</gene>
<reference evidence="4" key="1">
    <citation type="journal article" date="2021" name="Elife">
        <title>Highly contiguous assemblies of 101 drosophilid genomes.</title>
        <authorList>
            <person name="Kim B.Y."/>
            <person name="Wang J.R."/>
            <person name="Miller D.E."/>
            <person name="Barmina O."/>
            <person name="Delaney E."/>
            <person name="Thompson A."/>
            <person name="Comeault A.A."/>
            <person name="Peede D."/>
            <person name="D'Agostino E.R."/>
            <person name="Pelaez J."/>
            <person name="Aguilar J.M."/>
            <person name="Haji D."/>
            <person name="Matsunaga T."/>
            <person name="Armstrong E.E."/>
            <person name="Zych M."/>
            <person name="Ogawa Y."/>
            <person name="Stamenkovic-Radak M."/>
            <person name="Jelic M."/>
            <person name="Veselinovic M.S."/>
            <person name="Tanaskovic M."/>
            <person name="Eric P."/>
            <person name="Gao J.J."/>
            <person name="Katoh T.K."/>
            <person name="Toda M.J."/>
            <person name="Watabe H."/>
            <person name="Watada M."/>
            <person name="Davis J.S."/>
            <person name="Moyle L.C."/>
            <person name="Manoli G."/>
            <person name="Bertolini E."/>
            <person name="Kostal V."/>
            <person name="Hawley R.S."/>
            <person name="Takahashi A."/>
            <person name="Jones C.D."/>
            <person name="Price D.K."/>
            <person name="Whiteman N."/>
            <person name="Kopp A."/>
            <person name="Matute D.R."/>
            <person name="Petrov D.A."/>
        </authorList>
    </citation>
    <scope>NUCLEOTIDE SEQUENCE [LARGE SCALE GENOMIC DNA]</scope>
</reference>
<feature type="domain" description="EF-hand" evidence="2">
    <location>
        <begin position="124"/>
        <end position="159"/>
    </location>
</feature>
<evidence type="ECO:0000259" key="2">
    <source>
        <dbReference type="PROSITE" id="PS50222"/>
    </source>
</evidence>
<feature type="region of interest" description="Disordered" evidence="1">
    <location>
        <begin position="1"/>
        <end position="40"/>
    </location>
</feature>
<accession>A0A6P4EDY4</accession>
<dbReference type="AlphaFoldDB" id="A0A6P4EDY4"/>
<protein>
    <submittedName>
        <fullName evidence="5">Myosin-2 essential light chain</fullName>
    </submittedName>
</protein>